<keyword evidence="1" id="KW-0808">Transferase</keyword>
<proteinExistence type="predicted"/>
<dbReference type="InterPro" id="IPR027417">
    <property type="entry name" value="P-loop_NTPase"/>
</dbReference>
<dbReference type="Pfam" id="PF13189">
    <property type="entry name" value="Cytidylate_kin2"/>
    <property type="match status" value="1"/>
</dbReference>
<dbReference type="GO" id="GO:0016301">
    <property type="term" value="F:kinase activity"/>
    <property type="evidence" value="ECO:0007669"/>
    <property type="project" value="UniProtKB-KW"/>
</dbReference>
<gene>
    <name evidence="1" type="ORF">HNQ81_001105</name>
</gene>
<accession>A0A840V106</accession>
<protein>
    <submittedName>
        <fullName evidence="1">Cytidylate kinase</fullName>
    </submittedName>
</protein>
<dbReference type="SUPFAM" id="SSF52540">
    <property type="entry name" value="P-loop containing nucleoside triphosphate hydrolases"/>
    <property type="match status" value="1"/>
</dbReference>
<organism evidence="1 2">
    <name type="scientific">Desulfoprunum benzoelyticum</name>
    <dbReference type="NCBI Taxonomy" id="1506996"/>
    <lineage>
        <taxon>Bacteria</taxon>
        <taxon>Pseudomonadati</taxon>
        <taxon>Thermodesulfobacteriota</taxon>
        <taxon>Desulfobulbia</taxon>
        <taxon>Desulfobulbales</taxon>
        <taxon>Desulfobulbaceae</taxon>
        <taxon>Desulfoprunum</taxon>
    </lineage>
</organism>
<evidence type="ECO:0000313" key="1">
    <source>
        <dbReference type="EMBL" id="MBB5347389.1"/>
    </source>
</evidence>
<dbReference type="RefSeq" id="WP_183349127.1">
    <property type="nucleotide sequence ID" value="NZ_JACHEO010000004.1"/>
</dbReference>
<sequence length="219" mass="25390">MSIVTITRGSYSRGKEVAERLAAKMGYQCISRDVLLEASEEFNIPEIKLVRALNDCPKVLERFWGGSERYVKYYRSALLDHARKDNLVYHGLAGHFFLRDIPHVLKIRINADIKTRVKEEMSRENISAEEALYVLKKDDEERRKWGIQVYGMDPWDSRLYDMVINISMMTVDDAVDIIYALLQKPTFKTSPQSQHQVDDLARTAKEQIEKLRSLGSTLF</sequence>
<reference evidence="1 2" key="1">
    <citation type="submission" date="2020-08" db="EMBL/GenBank/DDBJ databases">
        <title>Genomic Encyclopedia of Type Strains, Phase IV (KMG-IV): sequencing the most valuable type-strain genomes for metagenomic binning, comparative biology and taxonomic classification.</title>
        <authorList>
            <person name="Goeker M."/>
        </authorList>
    </citation>
    <scope>NUCLEOTIDE SEQUENCE [LARGE SCALE GENOMIC DNA]</scope>
    <source>
        <strain evidence="1 2">DSM 28570</strain>
    </source>
</reference>
<keyword evidence="1" id="KW-0418">Kinase</keyword>
<comment type="caution">
    <text evidence="1">The sequence shown here is derived from an EMBL/GenBank/DDBJ whole genome shotgun (WGS) entry which is preliminary data.</text>
</comment>
<dbReference type="EMBL" id="JACHEO010000004">
    <property type="protein sequence ID" value="MBB5347389.1"/>
    <property type="molecule type" value="Genomic_DNA"/>
</dbReference>
<name>A0A840V106_9BACT</name>
<dbReference type="AlphaFoldDB" id="A0A840V106"/>
<dbReference type="Gene3D" id="3.40.50.300">
    <property type="entry name" value="P-loop containing nucleotide triphosphate hydrolases"/>
    <property type="match status" value="1"/>
</dbReference>
<dbReference type="Proteomes" id="UP000539642">
    <property type="component" value="Unassembled WGS sequence"/>
</dbReference>
<evidence type="ECO:0000313" key="2">
    <source>
        <dbReference type="Proteomes" id="UP000539642"/>
    </source>
</evidence>
<keyword evidence="2" id="KW-1185">Reference proteome</keyword>